<dbReference type="GO" id="GO:0009002">
    <property type="term" value="F:serine-type D-Ala-D-Ala carboxypeptidase activity"/>
    <property type="evidence" value="ECO:0007669"/>
    <property type="project" value="InterPro"/>
</dbReference>
<keyword evidence="7" id="KW-0812">Transmembrane</keyword>
<evidence type="ECO:0000256" key="1">
    <source>
        <dbReference type="ARBA" id="ARBA00004167"/>
    </source>
</evidence>
<evidence type="ECO:0000256" key="3">
    <source>
        <dbReference type="ARBA" id="ARBA00022475"/>
    </source>
</evidence>
<evidence type="ECO:0000256" key="13">
    <source>
        <dbReference type="ARBA" id="ARBA00023316"/>
    </source>
</evidence>
<dbReference type="GO" id="GO:0008360">
    <property type="term" value="P:regulation of cell shape"/>
    <property type="evidence" value="ECO:0007669"/>
    <property type="project" value="UniProtKB-KW"/>
</dbReference>
<dbReference type="InterPro" id="IPR001460">
    <property type="entry name" value="PCN-bd_Tpept"/>
</dbReference>
<dbReference type="InterPro" id="IPR012338">
    <property type="entry name" value="Beta-lactam/transpept-like"/>
</dbReference>
<keyword evidence="3" id="KW-1003">Cell membrane</keyword>
<keyword evidence="8" id="KW-0378">Hydrolase</keyword>
<dbReference type="PANTHER" id="PTHR30627">
    <property type="entry name" value="PEPTIDOGLYCAN D,D-TRANSPEPTIDASE"/>
    <property type="match status" value="1"/>
</dbReference>
<dbReference type="Proteomes" id="UP000198824">
    <property type="component" value="Unassembled WGS sequence"/>
</dbReference>
<keyword evidence="17" id="KW-1185">Reference proteome</keyword>
<dbReference type="AlphaFoldDB" id="A0A1I6M0W1"/>
<gene>
    <name evidence="16" type="ORF">SAMN05192580_3253</name>
</gene>
<dbReference type="InterPro" id="IPR036138">
    <property type="entry name" value="PBP_dimer_sf"/>
</dbReference>
<dbReference type="NCBIfam" id="TIGR03423">
    <property type="entry name" value="pbp2_mrdA"/>
    <property type="match status" value="1"/>
</dbReference>
<dbReference type="GO" id="GO:0071972">
    <property type="term" value="F:peptidoglycan L,D-transpeptidase activity"/>
    <property type="evidence" value="ECO:0007669"/>
    <property type="project" value="TreeGrafter"/>
</dbReference>
<dbReference type="InterPro" id="IPR005311">
    <property type="entry name" value="PBP_dimer"/>
</dbReference>
<evidence type="ECO:0000256" key="10">
    <source>
        <dbReference type="ARBA" id="ARBA00022984"/>
    </source>
</evidence>
<dbReference type="GO" id="GO:0006508">
    <property type="term" value="P:proteolysis"/>
    <property type="evidence" value="ECO:0007669"/>
    <property type="project" value="UniProtKB-KW"/>
</dbReference>
<dbReference type="GO" id="GO:0071555">
    <property type="term" value="P:cell wall organization"/>
    <property type="evidence" value="ECO:0007669"/>
    <property type="project" value="UniProtKB-KW"/>
</dbReference>
<evidence type="ECO:0000256" key="6">
    <source>
        <dbReference type="ARBA" id="ARBA00022670"/>
    </source>
</evidence>
<keyword evidence="11" id="KW-1133">Transmembrane helix</keyword>
<keyword evidence="5" id="KW-0121">Carboxypeptidase</keyword>
<dbReference type="SUPFAM" id="SSF56601">
    <property type="entry name" value="beta-lactamase/transpeptidase-like"/>
    <property type="match status" value="1"/>
</dbReference>
<keyword evidence="6" id="KW-0645">Protease</keyword>
<evidence type="ECO:0000256" key="9">
    <source>
        <dbReference type="ARBA" id="ARBA00022960"/>
    </source>
</evidence>
<evidence type="ECO:0000256" key="5">
    <source>
        <dbReference type="ARBA" id="ARBA00022645"/>
    </source>
</evidence>
<evidence type="ECO:0000313" key="16">
    <source>
        <dbReference type="EMBL" id="SFS09325.1"/>
    </source>
</evidence>
<organism evidence="16 17">
    <name type="scientific">Sphingomonas jatrophae</name>
    <dbReference type="NCBI Taxonomy" id="1166337"/>
    <lineage>
        <taxon>Bacteria</taxon>
        <taxon>Pseudomonadati</taxon>
        <taxon>Pseudomonadota</taxon>
        <taxon>Alphaproteobacteria</taxon>
        <taxon>Sphingomonadales</taxon>
        <taxon>Sphingomonadaceae</taxon>
        <taxon>Sphingomonas</taxon>
    </lineage>
</organism>
<name>A0A1I6M0W1_9SPHN</name>
<evidence type="ECO:0000256" key="4">
    <source>
        <dbReference type="ARBA" id="ARBA00022519"/>
    </source>
</evidence>
<evidence type="ECO:0000256" key="2">
    <source>
        <dbReference type="ARBA" id="ARBA00004236"/>
    </source>
</evidence>
<dbReference type="STRING" id="1166337.SAMN05192580_3253"/>
<dbReference type="Gene3D" id="3.40.710.10">
    <property type="entry name" value="DD-peptidase/beta-lactamase superfamily"/>
    <property type="match status" value="1"/>
</dbReference>
<evidence type="ECO:0000256" key="11">
    <source>
        <dbReference type="ARBA" id="ARBA00022989"/>
    </source>
</evidence>
<dbReference type="Pfam" id="PF03717">
    <property type="entry name" value="PBP_dimer"/>
    <property type="match status" value="1"/>
</dbReference>
<dbReference type="InterPro" id="IPR017790">
    <property type="entry name" value="Penicillin-binding_protein_2"/>
</dbReference>
<evidence type="ECO:0000256" key="7">
    <source>
        <dbReference type="ARBA" id="ARBA00022692"/>
    </source>
</evidence>
<protein>
    <submittedName>
        <fullName evidence="16">Penicillin-binding protein 2</fullName>
    </submittedName>
</protein>
<keyword evidence="13" id="KW-0961">Cell wall biogenesis/degradation</keyword>
<feature type="domain" description="Penicillin-binding protein dimerisation" evidence="15">
    <location>
        <begin position="67"/>
        <end position="239"/>
    </location>
</feature>
<evidence type="ECO:0000256" key="12">
    <source>
        <dbReference type="ARBA" id="ARBA00023136"/>
    </source>
</evidence>
<evidence type="ECO:0000256" key="8">
    <source>
        <dbReference type="ARBA" id="ARBA00022801"/>
    </source>
</evidence>
<dbReference type="EMBL" id="FOZG01000003">
    <property type="protein sequence ID" value="SFS09325.1"/>
    <property type="molecule type" value="Genomic_DNA"/>
</dbReference>
<comment type="subcellular location">
    <subcellularLocation>
        <location evidence="2">Cell membrane</location>
    </subcellularLocation>
    <subcellularLocation>
        <location evidence="1">Membrane</location>
        <topology evidence="1">Single-pass membrane protein</topology>
    </subcellularLocation>
</comment>
<evidence type="ECO:0000259" key="15">
    <source>
        <dbReference type="Pfam" id="PF03717"/>
    </source>
</evidence>
<keyword evidence="10" id="KW-0573">Peptidoglycan synthesis</keyword>
<sequence length="649" mass="70675">MIGRRRAPRLVTEQAQAFTFTRRAMVLGGTQIAFGGLLAARMGWLSIAENERYKLLAESNRVQLMLIPPRRGWIVDRHGKPMALNRPDFRVDLIPDQLHDKERVLAALQRLLALPDDEMDRVREDLERAAGYQPVPVAENLPYERYAAVSLRQPELPGVAPAQGYSRFYPDGAAVAHLTGYVGAASAKDYERERNPLLITPGFKVGKDGLEKVLERPLRGAPGARRAEVTARGKLVRELDTRPDTSGKTVRLTVDAGLQSYLARRMGTASGSGTVIDCATGDILAMVSMPAYDPNSFSDGISHAEWDMLSASDHLPLMNKTLQGLYPPGSTVKPMNALALLDAGVRADERVLCTGRYRLGRGYFHCHKRGGHGALDMAGAIMQSCDIYFYTMVRRIGIDRLAAMMRRLGLGAEFALPVASQRYGTVPDSAWKRRKYDAEWTIADTVNASIGQGYILANPLQLAVMAARLASGRALAPRLLAHRPVETPSLGIDPEHFAIVRAAMSGVVNGGGTGASARMQVPGVLLAGKTGTAQVRRITMAERRRGVLSDYATPFRLRDHSLFVGFAPAHAPRYACSVVLEHSGHIVTAAPIARDALTWLFDAKRAETTLAVLEKGWGGDIPTRMQAEADAWRAARDGAAAAPVAERPR</sequence>
<keyword evidence="9" id="KW-0133">Cell shape</keyword>
<keyword evidence="4" id="KW-0997">Cell inner membrane</keyword>
<dbReference type="Gene3D" id="3.90.1310.10">
    <property type="entry name" value="Penicillin-binding protein 2a (Domain 2)"/>
    <property type="match status" value="1"/>
</dbReference>
<reference evidence="16 17" key="1">
    <citation type="submission" date="2016-10" db="EMBL/GenBank/DDBJ databases">
        <authorList>
            <person name="de Groot N.N."/>
        </authorList>
    </citation>
    <scope>NUCLEOTIDE SEQUENCE [LARGE SCALE GENOMIC DNA]</scope>
    <source>
        <strain evidence="16 17">S5-249</strain>
    </source>
</reference>
<dbReference type="GO" id="GO:0008658">
    <property type="term" value="F:penicillin binding"/>
    <property type="evidence" value="ECO:0007669"/>
    <property type="project" value="InterPro"/>
</dbReference>
<dbReference type="GO" id="GO:0009252">
    <property type="term" value="P:peptidoglycan biosynthetic process"/>
    <property type="evidence" value="ECO:0007669"/>
    <property type="project" value="UniProtKB-KW"/>
</dbReference>
<dbReference type="PANTHER" id="PTHR30627:SF2">
    <property type="entry name" value="PEPTIDOGLYCAN D,D-TRANSPEPTIDASE MRDA"/>
    <property type="match status" value="1"/>
</dbReference>
<keyword evidence="12" id="KW-0472">Membrane</keyword>
<dbReference type="SUPFAM" id="SSF56519">
    <property type="entry name" value="Penicillin binding protein dimerisation domain"/>
    <property type="match status" value="1"/>
</dbReference>
<evidence type="ECO:0000313" key="17">
    <source>
        <dbReference type="Proteomes" id="UP000198824"/>
    </source>
</evidence>
<dbReference type="Gene3D" id="3.30.1390.30">
    <property type="entry name" value="Penicillin-binding protein 2a, domain 3"/>
    <property type="match status" value="1"/>
</dbReference>
<dbReference type="Pfam" id="PF00905">
    <property type="entry name" value="Transpeptidase"/>
    <property type="match status" value="1"/>
</dbReference>
<dbReference type="InterPro" id="IPR050515">
    <property type="entry name" value="Beta-lactam/transpept"/>
</dbReference>
<accession>A0A1I6M0W1</accession>
<dbReference type="GO" id="GO:0005886">
    <property type="term" value="C:plasma membrane"/>
    <property type="evidence" value="ECO:0007669"/>
    <property type="project" value="UniProtKB-SubCell"/>
</dbReference>
<feature type="domain" description="Penicillin-binding protein transpeptidase" evidence="14">
    <location>
        <begin position="271"/>
        <end position="597"/>
    </location>
</feature>
<proteinExistence type="predicted"/>
<evidence type="ECO:0000259" key="14">
    <source>
        <dbReference type="Pfam" id="PF00905"/>
    </source>
</evidence>